<dbReference type="SMART" id="SM00823">
    <property type="entry name" value="PKS_PP"/>
    <property type="match status" value="1"/>
</dbReference>
<dbReference type="GO" id="GO:0044550">
    <property type="term" value="P:secondary metabolite biosynthetic process"/>
    <property type="evidence" value="ECO:0007669"/>
    <property type="project" value="UniProtKB-ARBA"/>
</dbReference>
<dbReference type="InterPro" id="IPR020845">
    <property type="entry name" value="AMP-binding_CS"/>
</dbReference>
<name>A0AB37UIY9_9CYAN</name>
<evidence type="ECO:0000256" key="4">
    <source>
        <dbReference type="ARBA" id="ARBA00022553"/>
    </source>
</evidence>
<dbReference type="SUPFAM" id="SSF47336">
    <property type="entry name" value="ACP-like"/>
    <property type="match status" value="1"/>
</dbReference>
<dbReference type="InterPro" id="IPR009081">
    <property type="entry name" value="PP-bd_ACP"/>
</dbReference>
<dbReference type="GO" id="GO:0003824">
    <property type="term" value="F:catalytic activity"/>
    <property type="evidence" value="ECO:0007669"/>
    <property type="project" value="InterPro"/>
</dbReference>
<dbReference type="InterPro" id="IPR000873">
    <property type="entry name" value="AMP-dep_synth/lig_dom"/>
</dbReference>
<dbReference type="InterPro" id="IPR025110">
    <property type="entry name" value="AMP-bd_C"/>
</dbReference>
<dbReference type="Pfam" id="PF00668">
    <property type="entry name" value="Condensation"/>
    <property type="match status" value="2"/>
</dbReference>
<dbReference type="RefSeq" id="WP_106165782.1">
    <property type="nucleotide sequence ID" value="NZ_RSCK01000027.1"/>
</dbReference>
<proteinExistence type="inferred from homology"/>
<dbReference type="SUPFAM" id="SSF56801">
    <property type="entry name" value="Acetyl-CoA synthetase-like"/>
    <property type="match status" value="1"/>
</dbReference>
<evidence type="ECO:0000313" key="6">
    <source>
        <dbReference type="EMBL" id="RUT11337.1"/>
    </source>
</evidence>
<dbReference type="Pfam" id="PF00550">
    <property type="entry name" value="PP-binding"/>
    <property type="match status" value="1"/>
</dbReference>
<gene>
    <name evidence="6" type="ORF">DSM107010_33760</name>
</gene>
<dbReference type="FunFam" id="3.30.300.30:FF:000010">
    <property type="entry name" value="Enterobactin synthetase component F"/>
    <property type="match status" value="1"/>
</dbReference>
<dbReference type="PANTHER" id="PTHR45527">
    <property type="entry name" value="NONRIBOSOMAL PEPTIDE SYNTHETASE"/>
    <property type="match status" value="1"/>
</dbReference>
<dbReference type="FunFam" id="3.40.50.12780:FF:000012">
    <property type="entry name" value="Non-ribosomal peptide synthetase"/>
    <property type="match status" value="1"/>
</dbReference>
<dbReference type="FunFam" id="3.30.559.10:FF:000012">
    <property type="entry name" value="Non-ribosomal peptide synthetase"/>
    <property type="match status" value="1"/>
</dbReference>
<keyword evidence="7" id="KW-1185">Reference proteome</keyword>
<sequence length="1537" mass="173988">MQTQIHGFRLSPQQRRLWLLQKDSSVYQSYCAILLEGNLNQEILKAALHQVVNRHEILRTNFHTYNGVMKIPVQVISDRVNNISLAEHYFPQQETLENSLEQLLQSLCQKNFDCEQESLLHADLVIISPKKHILLISLPALCADLESLNILVVELGRCYSACLSGEEIAEEPMQYAEIAEWQNEVLESEEAEINGGKQLNINSIFNLKLPYSNQQTRDLYFNPQYYSKEIQPNLVAQIDAIAQKLNITTYVFFLTCWQILLWRLTQNTDLIIGTASNGRNYEELQYSLGILSKYLPLYCRFEEEHEFINLLSEVKEATEDLFELHGRFAWEKNIELDPESLFFPFCFEFTSAVAKQYAGDICFSIYQQYACIDRFHLKLSCVRQDDAIKLEFFYDANVYTLEAIKRLASQFETLLTSVIENPQGAIASFDILSSQERTQLLVDNNTKTVAPQYQCIHHWFESQCDRTPNYVAVVYDNQQLTYSELNARANQLAHHLQQMGVGSEVIVGICLERSLEMVIGVLAILKAGGAYLPLDPNHPKERLAFILEETSAPILLTQQHLLPVLPAHNAKVLCLDCDWEKIEQQNIFNPTSQTISDNLAYIIYTSGSTGKPKGTLVPHRGLVNYLTWCTQAYAVQEGKGTVVHSSLAFDLTITSLSPLLVGRCIELLPEDQSIESLRSALSQGSNYSLVKITPAHLQLLSHQLSPSQANGRTRAFIIGGENLLAQSVSFWQKFAPDTMLINEYGPTETVVGCCIYQVPQGETLSGSIPIGHPIANTQLYVLNKYYQPVPIGVPGELYIGGAGVARGYLNRPQLTAEKFIPNPFSDEPGARLYKTGDLVRFRLDGNLEFLGRIDNQVKVRGFRIELGEIEALLVQHPAVEEAVVIVREDTPGDERLVAYVVPDSHVTPVPSELRSYLKEQLPEYMLPSAFIQLDALPLTTNGKVDRQALPAPNQADIAQLGNIFVAPHTPVEEMLAGVWAQILRLQQVGIHDNFFDLGGHSLIATQVISQVRKTFRVELTLHHLFKLPTVAGLAKHIEIALKAEPQLNSEPSLKRVSRDEELPLSFAQQRLWFLHQLDPNSTAYNGSNLVRLQGTLNVAALEDSINEIVRRHEVLRTYFAVVEGRPIQKIISELKVPLPIVNLQHLSVIEREKEVQRLEVENAQQPFDLTQAPLLRLALLRLTQEEHILLITMHHIISDAWSAGVFIREVTALYEAFSTGKPSLLPELPIQYADYAVWQQQWLQGERLDTQLTYWKQQLENAKTILELPTDKPRTQLQTSLGKKHSFTLSATLTDKLKSLSQQEGVTLFMTLLAAFNTLLYHYTKQEDILVGSPIANRNRSELEGLIGFFINTLVLRTNLSFSHNPSFQELLQQVRKTALGAYAHQELPFDKLVAELQPQRNLNHSPLFQVWFVLQNAPKSNLEMKGLNLSLLESESGTIRHELKLQFTQTPEGLEGFFEYKTDLFHATTITRMAVVLETLLTTVVEQPEMLLDQLVQLMQETEKQQQLIHNQELQQARVQKLGKIGRKAITGKIES</sequence>
<keyword evidence="4" id="KW-0597">Phosphoprotein</keyword>
<organism evidence="6 7">
    <name type="scientific">Chroococcidiopsis cubana SAG 39.79</name>
    <dbReference type="NCBI Taxonomy" id="388085"/>
    <lineage>
        <taxon>Bacteria</taxon>
        <taxon>Bacillati</taxon>
        <taxon>Cyanobacteriota</taxon>
        <taxon>Cyanophyceae</taxon>
        <taxon>Chroococcidiopsidales</taxon>
        <taxon>Chroococcidiopsidaceae</taxon>
        <taxon>Chroococcidiopsis</taxon>
    </lineage>
</organism>
<dbReference type="Pfam" id="PF13193">
    <property type="entry name" value="AMP-binding_C"/>
    <property type="match status" value="1"/>
</dbReference>
<dbReference type="InterPro" id="IPR006162">
    <property type="entry name" value="Ppantetheine_attach_site"/>
</dbReference>
<dbReference type="InterPro" id="IPR023213">
    <property type="entry name" value="CAT-like_dom_sf"/>
</dbReference>
<dbReference type="FunFam" id="1.10.1200.10:FF:000005">
    <property type="entry name" value="Nonribosomal peptide synthetase 1"/>
    <property type="match status" value="1"/>
</dbReference>
<dbReference type="GO" id="GO:0008610">
    <property type="term" value="P:lipid biosynthetic process"/>
    <property type="evidence" value="ECO:0007669"/>
    <property type="project" value="UniProtKB-ARBA"/>
</dbReference>
<dbReference type="InterPro" id="IPR001242">
    <property type="entry name" value="Condensation_dom"/>
</dbReference>
<evidence type="ECO:0000256" key="3">
    <source>
        <dbReference type="ARBA" id="ARBA00022450"/>
    </source>
</evidence>
<dbReference type="CDD" id="cd19531">
    <property type="entry name" value="LCL_NRPS-like"/>
    <property type="match status" value="1"/>
</dbReference>
<reference evidence="6 7" key="1">
    <citation type="journal article" date="2019" name="Genome Biol. Evol.">
        <title>Day and night: Metabolic profiles and evolutionary relationships of six axenic non-marine cyanobacteria.</title>
        <authorList>
            <person name="Will S.E."/>
            <person name="Henke P."/>
            <person name="Boedeker C."/>
            <person name="Huang S."/>
            <person name="Brinkmann H."/>
            <person name="Rohde M."/>
            <person name="Jarek M."/>
            <person name="Friedl T."/>
            <person name="Seufert S."/>
            <person name="Schumacher M."/>
            <person name="Overmann J."/>
            <person name="Neumann-Schaal M."/>
            <person name="Petersen J."/>
        </authorList>
    </citation>
    <scope>NUCLEOTIDE SEQUENCE [LARGE SCALE GENOMIC DNA]</scope>
    <source>
        <strain evidence="6 7">SAG 39.79</strain>
    </source>
</reference>
<protein>
    <recommendedName>
        <fullName evidence="5">Carrier domain-containing protein</fullName>
    </recommendedName>
</protein>
<evidence type="ECO:0000256" key="2">
    <source>
        <dbReference type="ARBA" id="ARBA00006432"/>
    </source>
</evidence>
<dbReference type="EMBL" id="RSCK01000027">
    <property type="protein sequence ID" value="RUT11337.1"/>
    <property type="molecule type" value="Genomic_DNA"/>
</dbReference>
<dbReference type="GO" id="GO:0043041">
    <property type="term" value="P:amino acid activation for nonribosomal peptide biosynthetic process"/>
    <property type="evidence" value="ECO:0007669"/>
    <property type="project" value="TreeGrafter"/>
</dbReference>
<dbReference type="PANTHER" id="PTHR45527:SF1">
    <property type="entry name" value="FATTY ACID SYNTHASE"/>
    <property type="match status" value="1"/>
</dbReference>
<dbReference type="FunFam" id="3.30.559.30:FF:000001">
    <property type="entry name" value="Non-ribosomal peptide synthetase"/>
    <property type="match status" value="1"/>
</dbReference>
<dbReference type="Gene3D" id="1.10.1200.10">
    <property type="entry name" value="ACP-like"/>
    <property type="match status" value="1"/>
</dbReference>
<comment type="cofactor">
    <cofactor evidence="1">
        <name>pantetheine 4'-phosphate</name>
        <dbReference type="ChEBI" id="CHEBI:47942"/>
    </cofactor>
</comment>
<dbReference type="PROSITE" id="PS00012">
    <property type="entry name" value="PHOSPHOPANTETHEINE"/>
    <property type="match status" value="1"/>
</dbReference>
<dbReference type="SUPFAM" id="SSF52777">
    <property type="entry name" value="CoA-dependent acyltransferases"/>
    <property type="match status" value="4"/>
</dbReference>
<dbReference type="NCBIfam" id="TIGR01733">
    <property type="entry name" value="AA-adenyl-dom"/>
    <property type="match status" value="1"/>
</dbReference>
<comment type="caution">
    <text evidence="6">The sequence shown here is derived from an EMBL/GenBank/DDBJ whole genome shotgun (WGS) entry which is preliminary data.</text>
</comment>
<dbReference type="InterPro" id="IPR020806">
    <property type="entry name" value="PKS_PP-bd"/>
</dbReference>
<accession>A0AB37UIY9</accession>
<dbReference type="GO" id="GO:0005829">
    <property type="term" value="C:cytosol"/>
    <property type="evidence" value="ECO:0007669"/>
    <property type="project" value="TreeGrafter"/>
</dbReference>
<dbReference type="InterPro" id="IPR036736">
    <property type="entry name" value="ACP-like_sf"/>
</dbReference>
<keyword evidence="3" id="KW-0596">Phosphopantetheine</keyword>
<dbReference type="GO" id="GO:0031177">
    <property type="term" value="F:phosphopantetheine binding"/>
    <property type="evidence" value="ECO:0007669"/>
    <property type="project" value="InterPro"/>
</dbReference>
<dbReference type="FunFam" id="3.40.50.980:FF:000001">
    <property type="entry name" value="Non-ribosomal peptide synthetase"/>
    <property type="match status" value="1"/>
</dbReference>
<dbReference type="Proteomes" id="UP000282574">
    <property type="component" value="Unassembled WGS sequence"/>
</dbReference>
<dbReference type="PROSITE" id="PS00455">
    <property type="entry name" value="AMP_BINDING"/>
    <property type="match status" value="1"/>
</dbReference>
<dbReference type="Gene3D" id="3.30.559.10">
    <property type="entry name" value="Chloramphenicol acetyltransferase-like domain"/>
    <property type="match status" value="2"/>
</dbReference>
<dbReference type="Gene3D" id="2.30.38.10">
    <property type="entry name" value="Luciferase, Domain 3"/>
    <property type="match status" value="1"/>
</dbReference>
<dbReference type="Pfam" id="PF00501">
    <property type="entry name" value="AMP-binding"/>
    <property type="match status" value="1"/>
</dbReference>
<dbReference type="Gene3D" id="3.40.50.980">
    <property type="match status" value="2"/>
</dbReference>
<dbReference type="InterPro" id="IPR045851">
    <property type="entry name" value="AMP-bd_C_sf"/>
</dbReference>
<evidence type="ECO:0000313" key="7">
    <source>
        <dbReference type="Proteomes" id="UP000282574"/>
    </source>
</evidence>
<dbReference type="FunFam" id="2.30.38.10:FF:000001">
    <property type="entry name" value="Non-ribosomal peptide synthetase PvdI"/>
    <property type="match status" value="1"/>
</dbReference>
<dbReference type="InterPro" id="IPR010071">
    <property type="entry name" value="AA_adenyl_dom"/>
</dbReference>
<dbReference type="PROSITE" id="PS50075">
    <property type="entry name" value="CARRIER"/>
    <property type="match status" value="1"/>
</dbReference>
<dbReference type="Gene3D" id="3.30.559.30">
    <property type="entry name" value="Nonribosomal peptide synthetase, condensation domain"/>
    <property type="match status" value="2"/>
</dbReference>
<dbReference type="Gene3D" id="3.30.300.30">
    <property type="match status" value="1"/>
</dbReference>
<comment type="similarity">
    <text evidence="2">Belongs to the ATP-dependent AMP-binding enzyme family.</text>
</comment>
<dbReference type="CDD" id="cd05930">
    <property type="entry name" value="A_NRPS"/>
    <property type="match status" value="1"/>
</dbReference>
<evidence type="ECO:0000256" key="1">
    <source>
        <dbReference type="ARBA" id="ARBA00001957"/>
    </source>
</evidence>
<evidence type="ECO:0000259" key="5">
    <source>
        <dbReference type="PROSITE" id="PS50075"/>
    </source>
</evidence>
<feature type="domain" description="Carrier" evidence="5">
    <location>
        <begin position="966"/>
        <end position="1041"/>
    </location>
</feature>